<evidence type="ECO:0000313" key="3">
    <source>
        <dbReference type="EMBL" id="MBC6996187.1"/>
    </source>
</evidence>
<accession>A0A923PSW0</accession>
<dbReference type="InterPro" id="IPR025635">
    <property type="entry name" value="DUF4293"/>
</dbReference>
<dbReference type="PROSITE" id="PS51257">
    <property type="entry name" value="PROKAR_LIPOPROTEIN"/>
    <property type="match status" value="1"/>
</dbReference>
<feature type="transmembrane region" description="Helical" evidence="1">
    <location>
        <begin position="110"/>
        <end position="129"/>
    </location>
</feature>
<name>A0A923PSW0_9BACT</name>
<keyword evidence="1" id="KW-1133">Transmembrane helix</keyword>
<organism evidence="3 4">
    <name type="scientific">Neolewinella lacunae</name>
    <dbReference type="NCBI Taxonomy" id="1517758"/>
    <lineage>
        <taxon>Bacteria</taxon>
        <taxon>Pseudomonadati</taxon>
        <taxon>Bacteroidota</taxon>
        <taxon>Saprospiria</taxon>
        <taxon>Saprospirales</taxon>
        <taxon>Lewinellaceae</taxon>
        <taxon>Neolewinella</taxon>
    </lineage>
</organism>
<evidence type="ECO:0000256" key="2">
    <source>
        <dbReference type="SAM" id="SignalP"/>
    </source>
</evidence>
<keyword evidence="1" id="KW-0812">Transmembrane</keyword>
<dbReference type="Pfam" id="PF14126">
    <property type="entry name" value="DUF4293"/>
    <property type="match status" value="1"/>
</dbReference>
<feature type="transmembrane region" description="Helical" evidence="1">
    <location>
        <begin position="78"/>
        <end position="98"/>
    </location>
</feature>
<feature type="chain" id="PRO_5037404297" evidence="2">
    <location>
        <begin position="26"/>
        <end position="143"/>
    </location>
</feature>
<dbReference type="AlphaFoldDB" id="A0A923PSW0"/>
<gene>
    <name evidence="3" type="ORF">H9S92_18595</name>
</gene>
<comment type="caution">
    <text evidence="3">The sequence shown here is derived from an EMBL/GenBank/DDBJ whole genome shotgun (WGS) entry which is preliminary data.</text>
</comment>
<sequence>MIQRIQSIFLFLASGACFGLFGADAADTAAPVANSELFADGSFTLLDDPVLMVLFALAGVVLFAGIFLFRQRPLQMKISLAAAALIVLGAGYGAFLWSSDSAAASASPDLGIALPVVALIFSLLARNYIRKDEKLVRSADRLR</sequence>
<keyword evidence="2" id="KW-0732">Signal</keyword>
<proteinExistence type="predicted"/>
<evidence type="ECO:0000256" key="1">
    <source>
        <dbReference type="SAM" id="Phobius"/>
    </source>
</evidence>
<reference evidence="3" key="1">
    <citation type="submission" date="2020-08" db="EMBL/GenBank/DDBJ databases">
        <title>Lewinella bacteria from marine environments.</title>
        <authorList>
            <person name="Zhong Y."/>
        </authorList>
    </citation>
    <scope>NUCLEOTIDE SEQUENCE</scope>
    <source>
        <strain evidence="3">KCTC 42187</strain>
    </source>
</reference>
<dbReference type="EMBL" id="JACSIT010000150">
    <property type="protein sequence ID" value="MBC6996187.1"/>
    <property type="molecule type" value="Genomic_DNA"/>
</dbReference>
<evidence type="ECO:0000313" key="4">
    <source>
        <dbReference type="Proteomes" id="UP000650081"/>
    </source>
</evidence>
<dbReference type="RefSeq" id="WP_187468204.1">
    <property type="nucleotide sequence ID" value="NZ_JACSIT010000150.1"/>
</dbReference>
<keyword evidence="1" id="KW-0472">Membrane</keyword>
<feature type="signal peptide" evidence="2">
    <location>
        <begin position="1"/>
        <end position="25"/>
    </location>
</feature>
<feature type="transmembrane region" description="Helical" evidence="1">
    <location>
        <begin position="49"/>
        <end position="69"/>
    </location>
</feature>
<keyword evidence="4" id="KW-1185">Reference proteome</keyword>
<protein>
    <submittedName>
        <fullName evidence="3">DUF4293 domain-containing protein</fullName>
    </submittedName>
</protein>
<dbReference type="Proteomes" id="UP000650081">
    <property type="component" value="Unassembled WGS sequence"/>
</dbReference>